<dbReference type="SMART" id="SM00325">
    <property type="entry name" value="RhoGEF"/>
    <property type="match status" value="1"/>
</dbReference>
<dbReference type="SUPFAM" id="SSF50729">
    <property type="entry name" value="PH domain-like"/>
    <property type="match status" value="1"/>
</dbReference>
<dbReference type="PROSITE" id="PS50010">
    <property type="entry name" value="DH_2"/>
    <property type="match status" value="1"/>
</dbReference>
<keyword evidence="2" id="KW-0963">Cytoplasm</keyword>
<feature type="region of interest" description="Disordered" evidence="4">
    <location>
        <begin position="477"/>
        <end position="547"/>
    </location>
</feature>
<feature type="compositionally biased region" description="Polar residues" evidence="4">
    <location>
        <begin position="500"/>
        <end position="515"/>
    </location>
</feature>
<dbReference type="EMBL" id="UYYG01001167">
    <property type="protein sequence ID" value="VDN58261.1"/>
    <property type="molecule type" value="Genomic_DNA"/>
</dbReference>
<dbReference type="PROSITE" id="PS50003">
    <property type="entry name" value="PH_DOMAIN"/>
    <property type="match status" value="1"/>
</dbReference>
<accession>A0A0N4UAZ4</accession>
<sequence>EDPSVVCGGSHTVLSSCVDQTTSSSAQKSFAAPSCPLTVQPTATDSAIDSTLSIVGQTDFDLPPPMSDLSSAVADAAASHNISSVCFLYPCLMIIFCMICLDENIMDYQPQVDEPSAVIATETTSEGENEGNEKETKSAEEMARIKRQYVLMELVETERDYVKDLSSVVDGYMANLQTMELPENLVGKDKIIFANIAQILDFHKTLFLKEIEKCLEDYEFAGSAFVKYERRLHTYYVKYCQNKPKSDFLMAQDDFEQFFAETKQKLGHKVALCDLLIKPVQRIMKYQLLLKDIMKYTERAGDRTEILQKAQQVMHIVPKACDDMMQVGRLQNFDGNLNAQGKLIFQGTLAISDNAPSQPFKAKDRRVFLFEQSVIIADCILPKKEFGNPTYIFRNQIMMVLEAKIPDEPLRFIVRSNDPTQPNAFLAQANTIEEKNEWIAKINSQLDQQKTLLAALVDPKRYQNQLAGGVNAISLEEGSSDKKKPMFSRLTGKSKENLVNAPSPNSSGSVQSPKHNSSSNKSSKLFGFGRKSNSKSTVSPPPVGKLK</sequence>
<evidence type="ECO:0000256" key="2">
    <source>
        <dbReference type="ARBA" id="ARBA00022490"/>
    </source>
</evidence>
<dbReference type="GO" id="GO:0019898">
    <property type="term" value="C:extrinsic component of membrane"/>
    <property type="evidence" value="ECO:0007669"/>
    <property type="project" value="TreeGrafter"/>
</dbReference>
<dbReference type="FunFam" id="1.20.900.10:FF:000008">
    <property type="entry name" value="rho guanine nucleotide exchange factor 25"/>
    <property type="match status" value="1"/>
</dbReference>
<dbReference type="WBParaSite" id="DME_0000435101-mRNA-1">
    <property type="protein sequence ID" value="DME_0000435101-mRNA-1"/>
    <property type="gene ID" value="DME_0000435101"/>
</dbReference>
<keyword evidence="3" id="KW-0344">Guanine-nucleotide releasing factor</keyword>
<dbReference type="InterPro" id="IPR011993">
    <property type="entry name" value="PH-like_dom_sf"/>
</dbReference>
<dbReference type="InterPro" id="IPR055251">
    <property type="entry name" value="SOS1_NGEF_PH"/>
</dbReference>
<feature type="domain" description="PH" evidence="5">
    <location>
        <begin position="342"/>
        <end position="447"/>
    </location>
</feature>
<dbReference type="GO" id="GO:0005737">
    <property type="term" value="C:cytoplasm"/>
    <property type="evidence" value="ECO:0007669"/>
    <property type="project" value="UniProtKB-SubCell"/>
</dbReference>
<dbReference type="InterPro" id="IPR000219">
    <property type="entry name" value="DH_dom"/>
</dbReference>
<evidence type="ECO:0000313" key="9">
    <source>
        <dbReference type="Proteomes" id="UP000274756"/>
    </source>
</evidence>
<dbReference type="CDD" id="cd00160">
    <property type="entry name" value="RhoGEF"/>
    <property type="match status" value="1"/>
</dbReference>
<evidence type="ECO:0000313" key="10">
    <source>
        <dbReference type="WBParaSite" id="DME_0000435101-mRNA-1"/>
    </source>
</evidence>
<dbReference type="Proteomes" id="UP000274756">
    <property type="component" value="Unassembled WGS sequence"/>
</dbReference>
<protein>
    <submittedName>
        <fullName evidence="10">DH domain-containing protein</fullName>
    </submittedName>
</protein>
<dbReference type="InterPro" id="IPR001331">
    <property type="entry name" value="GDS_CDC24_CS"/>
</dbReference>
<reference evidence="10" key="1">
    <citation type="submission" date="2017-02" db="UniProtKB">
        <authorList>
            <consortium name="WormBaseParasite"/>
        </authorList>
    </citation>
    <scope>IDENTIFICATION</scope>
</reference>
<dbReference type="SUPFAM" id="SSF48065">
    <property type="entry name" value="DBL homology domain (DH-domain)"/>
    <property type="match status" value="1"/>
</dbReference>
<proteinExistence type="predicted"/>
<comment type="subcellular location">
    <subcellularLocation>
        <location evidence="1">Cytoplasm</location>
    </subcellularLocation>
</comment>
<dbReference type="STRING" id="318479.A0A0N4UAZ4"/>
<gene>
    <name evidence="7" type="ORF">DME_LOCUS8234</name>
</gene>
<dbReference type="InterPro" id="IPR035899">
    <property type="entry name" value="DBL_dom_sf"/>
</dbReference>
<reference evidence="7 9" key="2">
    <citation type="submission" date="2018-11" db="EMBL/GenBank/DDBJ databases">
        <authorList>
            <consortium name="Pathogen Informatics"/>
        </authorList>
    </citation>
    <scope>NUCLEOTIDE SEQUENCE [LARGE SCALE GENOMIC DNA]</scope>
</reference>
<dbReference type="GO" id="GO:0005085">
    <property type="term" value="F:guanyl-nucleotide exchange factor activity"/>
    <property type="evidence" value="ECO:0007669"/>
    <property type="project" value="UniProtKB-KW"/>
</dbReference>
<evidence type="ECO:0000259" key="5">
    <source>
        <dbReference type="PROSITE" id="PS50003"/>
    </source>
</evidence>
<feature type="domain" description="DH" evidence="6">
    <location>
        <begin position="146"/>
        <end position="324"/>
    </location>
</feature>
<evidence type="ECO:0000256" key="4">
    <source>
        <dbReference type="SAM" id="MobiDB-lite"/>
    </source>
</evidence>
<evidence type="ECO:0000259" key="6">
    <source>
        <dbReference type="PROSITE" id="PS50010"/>
    </source>
</evidence>
<dbReference type="InterPro" id="IPR001849">
    <property type="entry name" value="PH_domain"/>
</dbReference>
<dbReference type="PANTHER" id="PTHR22826:SF106">
    <property type="entry name" value="TRIO, ISOFORM A"/>
    <property type="match status" value="1"/>
</dbReference>
<dbReference type="Gene3D" id="1.20.900.10">
    <property type="entry name" value="Dbl homology (DH) domain"/>
    <property type="match status" value="1"/>
</dbReference>
<name>A0A0N4UAZ4_DRAME</name>
<dbReference type="Proteomes" id="UP000038040">
    <property type="component" value="Unplaced"/>
</dbReference>
<keyword evidence="9" id="KW-1185">Reference proteome</keyword>
<evidence type="ECO:0000313" key="7">
    <source>
        <dbReference type="EMBL" id="VDN58261.1"/>
    </source>
</evidence>
<dbReference type="PANTHER" id="PTHR22826">
    <property type="entry name" value="RHO GUANINE EXCHANGE FACTOR-RELATED"/>
    <property type="match status" value="1"/>
</dbReference>
<dbReference type="OrthoDB" id="10256089at2759"/>
<dbReference type="GO" id="GO:0007411">
    <property type="term" value="P:axon guidance"/>
    <property type="evidence" value="ECO:0007669"/>
    <property type="project" value="TreeGrafter"/>
</dbReference>
<dbReference type="InterPro" id="IPR051336">
    <property type="entry name" value="RhoGEF_Guanine_NuclExch_SF"/>
</dbReference>
<dbReference type="GO" id="GO:0035556">
    <property type="term" value="P:intracellular signal transduction"/>
    <property type="evidence" value="ECO:0007669"/>
    <property type="project" value="InterPro"/>
</dbReference>
<organism evidence="8 10">
    <name type="scientific">Dracunculus medinensis</name>
    <name type="common">Guinea worm</name>
    <dbReference type="NCBI Taxonomy" id="318479"/>
    <lineage>
        <taxon>Eukaryota</taxon>
        <taxon>Metazoa</taxon>
        <taxon>Ecdysozoa</taxon>
        <taxon>Nematoda</taxon>
        <taxon>Chromadorea</taxon>
        <taxon>Rhabditida</taxon>
        <taxon>Spirurina</taxon>
        <taxon>Dracunculoidea</taxon>
        <taxon>Dracunculidae</taxon>
        <taxon>Dracunculus</taxon>
    </lineage>
</organism>
<dbReference type="AlphaFoldDB" id="A0A0N4UAZ4"/>
<evidence type="ECO:0000256" key="1">
    <source>
        <dbReference type="ARBA" id="ARBA00004496"/>
    </source>
</evidence>
<dbReference type="Pfam" id="PF00621">
    <property type="entry name" value="RhoGEF"/>
    <property type="match status" value="1"/>
</dbReference>
<dbReference type="Pfam" id="PF22697">
    <property type="entry name" value="SOS1_NGEF_PH"/>
    <property type="match status" value="1"/>
</dbReference>
<dbReference type="PROSITE" id="PS00741">
    <property type="entry name" value="DH_1"/>
    <property type="match status" value="1"/>
</dbReference>
<dbReference type="Gene3D" id="2.30.29.30">
    <property type="entry name" value="Pleckstrin-homology domain (PH domain)/Phosphotyrosine-binding domain (PTB)"/>
    <property type="match status" value="1"/>
</dbReference>
<dbReference type="SMART" id="SM00233">
    <property type="entry name" value="PH"/>
    <property type="match status" value="1"/>
</dbReference>
<evidence type="ECO:0000256" key="3">
    <source>
        <dbReference type="ARBA" id="ARBA00022658"/>
    </source>
</evidence>
<evidence type="ECO:0000313" key="8">
    <source>
        <dbReference type="Proteomes" id="UP000038040"/>
    </source>
</evidence>